<name>A0AAV7TGJ4_PLEWA</name>
<feature type="compositionally biased region" description="Polar residues" evidence="1">
    <location>
        <begin position="45"/>
        <end position="58"/>
    </location>
</feature>
<proteinExistence type="predicted"/>
<evidence type="ECO:0000313" key="2">
    <source>
        <dbReference type="EMBL" id="KAJ1175702.1"/>
    </source>
</evidence>
<gene>
    <name evidence="2" type="ORF">NDU88_000989</name>
</gene>
<comment type="caution">
    <text evidence="2">The sequence shown here is derived from an EMBL/GenBank/DDBJ whole genome shotgun (WGS) entry which is preliminary data.</text>
</comment>
<accession>A0AAV7TGJ4</accession>
<feature type="region of interest" description="Disordered" evidence="1">
    <location>
        <begin position="26"/>
        <end position="82"/>
    </location>
</feature>
<dbReference type="EMBL" id="JANPWB010000006">
    <property type="protein sequence ID" value="KAJ1175702.1"/>
    <property type="molecule type" value="Genomic_DNA"/>
</dbReference>
<dbReference type="Proteomes" id="UP001066276">
    <property type="component" value="Chromosome 3_2"/>
</dbReference>
<reference evidence="2" key="1">
    <citation type="journal article" date="2022" name="bioRxiv">
        <title>Sequencing and chromosome-scale assembly of the giantPleurodeles waltlgenome.</title>
        <authorList>
            <person name="Brown T."/>
            <person name="Elewa A."/>
            <person name="Iarovenko S."/>
            <person name="Subramanian E."/>
            <person name="Araus A.J."/>
            <person name="Petzold A."/>
            <person name="Susuki M."/>
            <person name="Suzuki K.-i.T."/>
            <person name="Hayashi T."/>
            <person name="Toyoda A."/>
            <person name="Oliveira C."/>
            <person name="Osipova E."/>
            <person name="Leigh N.D."/>
            <person name="Simon A."/>
            <person name="Yun M.H."/>
        </authorList>
    </citation>
    <scope>NUCLEOTIDE SEQUENCE</scope>
    <source>
        <strain evidence="2">20211129_DDA</strain>
        <tissue evidence="2">Liver</tissue>
    </source>
</reference>
<organism evidence="2 3">
    <name type="scientific">Pleurodeles waltl</name>
    <name type="common">Iberian ribbed newt</name>
    <dbReference type="NCBI Taxonomy" id="8319"/>
    <lineage>
        <taxon>Eukaryota</taxon>
        <taxon>Metazoa</taxon>
        <taxon>Chordata</taxon>
        <taxon>Craniata</taxon>
        <taxon>Vertebrata</taxon>
        <taxon>Euteleostomi</taxon>
        <taxon>Amphibia</taxon>
        <taxon>Batrachia</taxon>
        <taxon>Caudata</taxon>
        <taxon>Salamandroidea</taxon>
        <taxon>Salamandridae</taxon>
        <taxon>Pleurodelinae</taxon>
        <taxon>Pleurodeles</taxon>
    </lineage>
</organism>
<feature type="compositionally biased region" description="Low complexity" evidence="1">
    <location>
        <begin position="59"/>
        <end position="75"/>
    </location>
</feature>
<keyword evidence="3" id="KW-1185">Reference proteome</keyword>
<evidence type="ECO:0000313" key="3">
    <source>
        <dbReference type="Proteomes" id="UP001066276"/>
    </source>
</evidence>
<protein>
    <submittedName>
        <fullName evidence="2">Uncharacterized protein</fullName>
    </submittedName>
</protein>
<sequence length="133" mass="13916">MQHSPGAPFGRHSRAGAWLRLRPLGVFPPGRSSAVPTGHEERGLNSFQGSLFTPSPLRSSTAAPGGAAGPASAQPREPAPAGFLFSGTRRAAAWERGPLSLIAHRHRLPRVQGSQGLLGRRILLGQTMLAMGG</sequence>
<evidence type="ECO:0000256" key="1">
    <source>
        <dbReference type="SAM" id="MobiDB-lite"/>
    </source>
</evidence>
<dbReference type="AlphaFoldDB" id="A0AAV7TGJ4"/>